<reference evidence="2 5" key="1">
    <citation type="submission" date="2018-02" db="EMBL/GenBank/DDBJ databases">
        <authorList>
            <person name="Rodrigo-Torres L."/>
            <person name="Arahal R. D."/>
            <person name="Lucena T."/>
        </authorList>
    </citation>
    <scope>NUCLEOTIDE SEQUENCE [LARGE SCALE GENOMIC DNA]</scope>
    <source>
        <strain evidence="2 5">CECT 8486</strain>
    </source>
</reference>
<name>A0A2N9K8P6_9LACO</name>
<dbReference type="KEGG" id="lsu:A6B45_04165"/>
<evidence type="ECO:0008006" key="6">
    <source>
        <dbReference type="Google" id="ProtNLM"/>
    </source>
</evidence>
<feature type="transmembrane region" description="Helical" evidence="1">
    <location>
        <begin position="49"/>
        <end position="72"/>
    </location>
</feature>
<reference evidence="3 4" key="2">
    <citation type="submission" date="2018-02" db="EMBL/GenBank/DDBJ databases">
        <authorList>
            <person name="Cohen D.B."/>
            <person name="Kent A.D."/>
        </authorList>
    </citation>
    <scope>NUCLEOTIDE SEQUENCE [LARGE SCALE GENOMIC DNA]</scope>
    <source>
        <strain evidence="3 4">CECT 9216</strain>
    </source>
</reference>
<keyword evidence="1" id="KW-1133">Transmembrane helix</keyword>
<keyword evidence="5" id="KW-1185">Reference proteome</keyword>
<keyword evidence="1" id="KW-0812">Transmembrane</keyword>
<dbReference type="Proteomes" id="UP000237923">
    <property type="component" value="Unassembled WGS sequence"/>
</dbReference>
<evidence type="ECO:0000313" key="3">
    <source>
        <dbReference type="EMBL" id="SPE06958.1"/>
    </source>
</evidence>
<dbReference type="AlphaFoldDB" id="A0A2N9K8P6"/>
<keyword evidence="1" id="KW-0472">Membrane</keyword>
<evidence type="ECO:0000313" key="4">
    <source>
        <dbReference type="Proteomes" id="UP000237923"/>
    </source>
</evidence>
<proteinExistence type="predicted"/>
<evidence type="ECO:0000313" key="2">
    <source>
        <dbReference type="EMBL" id="SPD91679.1"/>
    </source>
</evidence>
<accession>A0A2N9K8P6</accession>
<organism evidence="3 4">
    <name type="scientific">Leuconostoc suionicum</name>
    <dbReference type="NCBI Taxonomy" id="1511761"/>
    <lineage>
        <taxon>Bacteria</taxon>
        <taxon>Bacillati</taxon>
        <taxon>Bacillota</taxon>
        <taxon>Bacilli</taxon>
        <taxon>Lactobacillales</taxon>
        <taxon>Lactobacillaceae</taxon>
        <taxon>Leuconostoc</taxon>
    </lineage>
</organism>
<evidence type="ECO:0000313" key="5">
    <source>
        <dbReference type="Proteomes" id="UP000239237"/>
    </source>
</evidence>
<dbReference type="EMBL" id="OKQU01000001">
    <property type="protein sequence ID" value="SPE06958.1"/>
    <property type="molecule type" value="Genomic_DNA"/>
</dbReference>
<dbReference type="NCBIfam" id="NF033218">
    <property type="entry name" value="anchor_AmaP"/>
    <property type="match status" value="1"/>
</dbReference>
<protein>
    <recommendedName>
        <fullName evidence="6">Alkaline shock response membrane anchor protein AmaP</fullName>
    </recommendedName>
</protein>
<sequence>MKKSQKIVLSIFSLGYLVGLCLLIWPQIIDEMFKFLAEFNIHLDFKSDLFIYYYGLVLLSLTVLVFLLILIWPVELPDIPLKQTKEGRLALSNHGINQFIQTKLSGEDLSNIKVRLKNTRRQRKFYIVADSVYKQATVEELPRISYDLTKSLNDLLAGINRIPIKVDIKVNQKSNSKRKVTRVI</sequence>
<dbReference type="RefSeq" id="WP_072613492.1">
    <property type="nucleotide sequence ID" value="NZ_AP017935.1"/>
</dbReference>
<evidence type="ECO:0000256" key="1">
    <source>
        <dbReference type="SAM" id="Phobius"/>
    </source>
</evidence>
<gene>
    <name evidence="2" type="ORF">LES8486_00663</name>
    <name evidence="3" type="ORF">LES9216_00810</name>
</gene>
<feature type="transmembrane region" description="Helical" evidence="1">
    <location>
        <begin position="7"/>
        <end position="29"/>
    </location>
</feature>
<dbReference type="GeneID" id="99673976"/>
<dbReference type="EMBL" id="OKQR01000001">
    <property type="protein sequence ID" value="SPD91679.1"/>
    <property type="molecule type" value="Genomic_DNA"/>
</dbReference>
<dbReference type="Proteomes" id="UP000239237">
    <property type="component" value="Unassembled WGS sequence"/>
</dbReference>